<dbReference type="Pfam" id="PF19343">
    <property type="entry name" value="HAM1_N"/>
    <property type="match status" value="2"/>
</dbReference>
<comment type="caution">
    <text evidence="2">The sequence shown here is derived from an EMBL/GenBank/DDBJ whole genome shotgun (WGS) entry which is preliminary data.</text>
</comment>
<dbReference type="PANTHER" id="PTHR31138:SF4">
    <property type="entry name" value="DUF5923 DOMAIN-CONTAINING PROTEIN"/>
    <property type="match status" value="1"/>
</dbReference>
<proteinExistence type="predicted"/>
<feature type="domain" description="HAM1-like N-terminal" evidence="1">
    <location>
        <begin position="28"/>
        <end position="196"/>
    </location>
</feature>
<dbReference type="PANTHER" id="PTHR31138">
    <property type="entry name" value="CHROMOSOME 19, WHOLE GENOME SHOTGUN SEQUENCE"/>
    <property type="match status" value="1"/>
</dbReference>
<reference evidence="2" key="1">
    <citation type="submission" date="2022-10" db="EMBL/GenBank/DDBJ databases">
        <title>Determination and structural analysis of whole genome sequence of Sarocladium strictum F4-1.</title>
        <authorList>
            <person name="Hu L."/>
            <person name="Jiang Y."/>
        </authorList>
    </citation>
    <scope>NUCLEOTIDE SEQUENCE</scope>
    <source>
        <strain evidence="2">F4-1</strain>
    </source>
</reference>
<protein>
    <recommendedName>
        <fullName evidence="1">HAM1-like N-terminal domain-containing protein</fullName>
    </recommendedName>
</protein>
<evidence type="ECO:0000313" key="3">
    <source>
        <dbReference type="Proteomes" id="UP001175261"/>
    </source>
</evidence>
<feature type="domain" description="HAM1-like N-terminal" evidence="1">
    <location>
        <begin position="200"/>
        <end position="573"/>
    </location>
</feature>
<organism evidence="2 3">
    <name type="scientific">Sarocladium strictum</name>
    <name type="common">Black bundle disease fungus</name>
    <name type="synonym">Acremonium strictum</name>
    <dbReference type="NCBI Taxonomy" id="5046"/>
    <lineage>
        <taxon>Eukaryota</taxon>
        <taxon>Fungi</taxon>
        <taxon>Dikarya</taxon>
        <taxon>Ascomycota</taxon>
        <taxon>Pezizomycotina</taxon>
        <taxon>Sordariomycetes</taxon>
        <taxon>Hypocreomycetidae</taxon>
        <taxon>Hypocreales</taxon>
        <taxon>Sarocladiaceae</taxon>
        <taxon>Sarocladium</taxon>
    </lineage>
</organism>
<dbReference type="InterPro" id="IPR017943">
    <property type="entry name" value="Bactericidal_perm-incr_a/b_dom"/>
</dbReference>
<evidence type="ECO:0000313" key="2">
    <source>
        <dbReference type="EMBL" id="KAK0385964.1"/>
    </source>
</evidence>
<name>A0AA39GFG0_SARSR</name>
<keyword evidence="3" id="KW-1185">Reference proteome</keyword>
<dbReference type="AlphaFoldDB" id="A0AA39GFG0"/>
<evidence type="ECO:0000259" key="1">
    <source>
        <dbReference type="Pfam" id="PF19343"/>
    </source>
</evidence>
<sequence>MSLFGFGKPSGNAAEREPLLPRYNDDTTLQTRLHEKLHTYQMLRALGQGYMPSNEQTIVHLRSLLSADVLNPDMSTLSDSGRALVRTIKLWLQQFIAFLQHKNSADQIQDFIWCLAKARLHVDAGDIGRRVSKAKVKADAEATYRSLQTVGSLLLSNPDFRVFLSDLTTVGKEVFRDTAFTLADVSKKAGEQLDDQGLAVEQANGETKDVPSTSDLKGKAGEVAEVVAQGAGEVVQEAEQSVAEHFTGEEKQVLVRRLKQTVMNLRDRKDYSESVSTLALLLRRYLFAYSKVAAEAVDAAEEDVHTNEEVDRAVQNFWQLVSSVGDKDAWKRVEDSFHAVVEDGKSDPEFHDLVQQLSRALQDMLSDPEFFENSEHRFNKLREKAKQLTGQSSLADDLDGLITNLRQAIGAVGRDTDFNKLVQTTFRVAHILSPGGQYANGELVKDSVNVFVPLALQAIQHFPIPRLEVSTPAVDLLVENLIIEPGRTVNNSSFLPYRLQISTKNDVDVRKARFGTTSSLKSLMTVKISGVSVAADDLGYWLRLHSGLLRMTDQGLAGFYLDERGLDVMVDLEIGRDRIDQIVSLRRVRVRIHHLNYKLSKSKFSFFAWLLKPLVRPIIKAALEIKLANSISAALHTLNRELLFARERLRATRIANPDDLWTFVKAVAARLTPAPDPDVDARIGVEPGSGVFRGRYAPGSLVQLWEEEGRAAEQRVFEYRRDGWRNDIFDVTTVAV</sequence>
<dbReference type="SUPFAM" id="SSF55394">
    <property type="entry name" value="Bactericidal permeability-increasing protein, BPI"/>
    <property type="match status" value="1"/>
</dbReference>
<dbReference type="GO" id="GO:0008289">
    <property type="term" value="F:lipid binding"/>
    <property type="evidence" value="ECO:0007669"/>
    <property type="project" value="InterPro"/>
</dbReference>
<dbReference type="InterPro" id="IPR045967">
    <property type="entry name" value="HAM1-like_N"/>
</dbReference>
<accession>A0AA39GFG0</accession>
<gene>
    <name evidence="2" type="ORF">NLU13_7138</name>
</gene>
<dbReference type="Proteomes" id="UP001175261">
    <property type="component" value="Unassembled WGS sequence"/>
</dbReference>
<dbReference type="EMBL" id="JAPDFR010000006">
    <property type="protein sequence ID" value="KAK0385964.1"/>
    <property type="molecule type" value="Genomic_DNA"/>
</dbReference>